<sequence>DSGSPEDEAICRSLPSWARCELIGKPPFYDELRKLPDAANSLGMIEKEWSECWADNYSTADYVAVIDSDVVFTSFVLPPLIFEPGPHGPRPIVMGHSAHEVFPATVLALRLIWVAEFMDNFPLVIRRPHFAALRQVLVLWLYGSNPSDGFDKAPFLDPRTKRSPEVARLLECICFHSMMGSFLYHRYKDLYAWSIRHGHVQSVPAEHCCPRIRVAHHVPYWGMENWMARWGYNYKQLKFAIAWRSPSSVGDFAYRQRSAALMLAGLCAVRWAQGQAKGRDRLVEVNSSWRITDVGMLDAQHDLCVQGLATLEVRGSLEDRLLARTFPAEKWPEEEVPWASCYTSIFCMLAEALAHSVLAELRSELAQNEVTSRDQHVELNDASHQIQTLRTAGSRNKLAACFALAIIQGPPAQCPAEEEIRASGQEEANVAAELRVYLEEAAHEVETTEQSIRDTKDQGAGAQDRWLKGSELCLVLLTELASALYHGTRQRRFMAEEESEASWQFDNTCEALRRQKKRTLKVANALPGLRERRAGKIHALTEVDGLEDCRRRLVARLQELEDAEREGDDLEVQLGQAREQGASLEAALSDVYQLVADRNILLEQVCGEHGSLRQTLEESEAEAQLAQEEANELMNAKDETHTQCRQAHQELQTAEARMQDVEGALERQHRETESEVLAASRHRDTVHEQVLKLHENITSNLQQRLQGLEDENKNLQSKISFLEDDCAKISTENSELERTIEEVKKKPNCVIS</sequence>
<dbReference type="OrthoDB" id="410790at2759"/>
<keyword evidence="3" id="KW-1185">Reference proteome</keyword>
<dbReference type="Proteomes" id="UP000649617">
    <property type="component" value="Unassembled WGS sequence"/>
</dbReference>
<evidence type="ECO:0000313" key="2">
    <source>
        <dbReference type="EMBL" id="CAE7706571.1"/>
    </source>
</evidence>
<evidence type="ECO:0000313" key="3">
    <source>
        <dbReference type="Proteomes" id="UP000649617"/>
    </source>
</evidence>
<feature type="coiled-coil region" evidence="1">
    <location>
        <begin position="609"/>
        <end position="746"/>
    </location>
</feature>
<dbReference type="AlphaFoldDB" id="A0A812X235"/>
<organism evidence="2 3">
    <name type="scientific">Symbiodinium pilosum</name>
    <name type="common">Dinoflagellate</name>
    <dbReference type="NCBI Taxonomy" id="2952"/>
    <lineage>
        <taxon>Eukaryota</taxon>
        <taxon>Sar</taxon>
        <taxon>Alveolata</taxon>
        <taxon>Dinophyceae</taxon>
        <taxon>Suessiales</taxon>
        <taxon>Symbiodiniaceae</taxon>
        <taxon>Symbiodinium</taxon>
    </lineage>
</organism>
<accession>A0A812X235</accession>
<gene>
    <name evidence="2" type="ORF">SPIL2461_LOCUS19955</name>
</gene>
<keyword evidence="1" id="KW-0175">Coiled coil</keyword>
<evidence type="ECO:0000256" key="1">
    <source>
        <dbReference type="SAM" id="Coils"/>
    </source>
</evidence>
<protein>
    <submittedName>
        <fullName evidence="2">Uncharacterized protein</fullName>
    </submittedName>
</protein>
<feature type="non-terminal residue" evidence="2">
    <location>
        <position position="1"/>
    </location>
</feature>
<dbReference type="EMBL" id="CAJNIZ010044971">
    <property type="protein sequence ID" value="CAE7706571.1"/>
    <property type="molecule type" value="Genomic_DNA"/>
</dbReference>
<name>A0A812X235_SYMPI</name>
<feature type="coiled-coil region" evidence="1">
    <location>
        <begin position="543"/>
        <end position="580"/>
    </location>
</feature>
<comment type="caution">
    <text evidence="2">The sequence shown here is derived from an EMBL/GenBank/DDBJ whole genome shotgun (WGS) entry which is preliminary data.</text>
</comment>
<reference evidence="2" key="1">
    <citation type="submission" date="2021-02" db="EMBL/GenBank/DDBJ databases">
        <authorList>
            <person name="Dougan E. K."/>
            <person name="Rhodes N."/>
            <person name="Thang M."/>
            <person name="Chan C."/>
        </authorList>
    </citation>
    <scope>NUCLEOTIDE SEQUENCE</scope>
</reference>
<proteinExistence type="predicted"/>